<accession>A0ABT0ANA1</accession>
<sequence length="235" mass="27599">MLILDIIKSLSIPSILVAIFGFYIKKRDKEMSERQENLERYFKPLSLSCSFGDYYTQILDKGQNFYTLKPFLLTILQGDIKTIVLISPFKDGKFGYTPEIIKSTKRIKHEQNTKENYGRTLSCIPEILDVEFYVIKMIDSDNNIRKVKMFSYCPIIEDYAGNIDIYMVIYLIDCLDNTMLDSYVLDKFILLFKDGRVEFPGFNIAPEDKDFSDLIFSSFKSSYIEIRRRVKEELF</sequence>
<proteinExistence type="predicted"/>
<comment type="caution">
    <text evidence="1">The sequence shown here is derived from an EMBL/GenBank/DDBJ whole genome shotgun (WGS) entry which is preliminary data.</text>
</comment>
<reference evidence="1 2" key="1">
    <citation type="journal article" date="2022" name="Microbiol. Res.">
        <title>Comparative genome analysis, predicted lifestyle and antimicrobial strategies of Lactococcus carnosus and Lactococcus paracarnosus isolated from meat.</title>
        <authorList>
            <person name="Werum V."/>
            <person name="Ehrmann M."/>
            <person name="Vogel R."/>
            <person name="Hilgarth M."/>
        </authorList>
    </citation>
    <scope>NUCLEOTIDE SEQUENCE [LARGE SCALE GENOMIC DNA]</scope>
    <source>
        <strain evidence="1 2">TMW21897</strain>
    </source>
</reference>
<organism evidence="1 2">
    <name type="scientific">Pseudolactococcus paracarnosus</name>
    <dbReference type="NCBI Taxonomy" id="2749962"/>
    <lineage>
        <taxon>Bacteria</taxon>
        <taxon>Bacillati</taxon>
        <taxon>Bacillota</taxon>
        <taxon>Bacilli</taxon>
        <taxon>Lactobacillales</taxon>
        <taxon>Streptococcaceae</taxon>
        <taxon>Pseudolactococcus</taxon>
    </lineage>
</organism>
<protein>
    <submittedName>
        <fullName evidence="1">Uncharacterized protein</fullName>
    </submittedName>
</protein>
<dbReference type="EMBL" id="JAAEDA010000013">
    <property type="protein sequence ID" value="MCJ1978044.1"/>
    <property type="molecule type" value="Genomic_DNA"/>
</dbReference>
<name>A0ABT0ANA1_9LACT</name>
<dbReference type="RefSeq" id="WP_243915003.1">
    <property type="nucleotide sequence ID" value="NZ_JAAECY010000052.1"/>
</dbReference>
<keyword evidence="2" id="KW-1185">Reference proteome</keyword>
<gene>
    <name evidence="1" type="ORF">GYN19_08775</name>
</gene>
<evidence type="ECO:0000313" key="2">
    <source>
        <dbReference type="Proteomes" id="UP001522462"/>
    </source>
</evidence>
<evidence type="ECO:0000313" key="1">
    <source>
        <dbReference type="EMBL" id="MCJ1978044.1"/>
    </source>
</evidence>
<dbReference type="Proteomes" id="UP001522462">
    <property type="component" value="Unassembled WGS sequence"/>
</dbReference>